<evidence type="ECO:0000259" key="2">
    <source>
        <dbReference type="PROSITE" id="PS50103"/>
    </source>
</evidence>
<evidence type="ECO:0000313" key="4">
    <source>
        <dbReference type="Proteomes" id="UP000225277"/>
    </source>
</evidence>
<dbReference type="InterPro" id="IPR057654">
    <property type="entry name" value="Znf-CCCH_tandem"/>
</dbReference>
<protein>
    <recommendedName>
        <fullName evidence="2">C3H1-type domain-containing protein</fullName>
    </recommendedName>
</protein>
<dbReference type="RefSeq" id="XP_023623457.1">
    <property type="nucleotide sequence ID" value="XM_023767689.1"/>
</dbReference>
<dbReference type="Pfam" id="PF25543">
    <property type="entry name" value="zf-CCCH_tandem"/>
    <property type="match status" value="1"/>
</dbReference>
<dbReference type="Pfam" id="PF25542">
    <property type="entry name" value="zf-CCCH_12"/>
    <property type="match status" value="1"/>
</dbReference>
<dbReference type="AlphaFoldDB" id="A0A2D3V255"/>
<keyword evidence="1" id="KW-0863">Zinc-finger</keyword>
<dbReference type="InterPro" id="IPR000571">
    <property type="entry name" value="Znf_CCCH"/>
</dbReference>
<dbReference type="OrthoDB" id="2270193at2759"/>
<reference evidence="3 4" key="1">
    <citation type="submission" date="2016-03" db="EMBL/GenBank/DDBJ databases">
        <authorList>
            <person name="Ploux O."/>
        </authorList>
    </citation>
    <scope>NUCLEOTIDE SEQUENCE [LARGE SCALE GENOMIC DNA]</scope>
    <source>
        <strain evidence="3 4">URUG2</strain>
    </source>
</reference>
<dbReference type="PANTHER" id="PTHR37543">
    <property type="entry name" value="CCCH ZINC FINGER DNA BINDING PROTEIN (AFU_ORTHOLOGUE AFUA_5G12760)"/>
    <property type="match status" value="1"/>
</dbReference>
<dbReference type="EMBL" id="FJUY01000003">
    <property type="protein sequence ID" value="CZT16564.1"/>
    <property type="molecule type" value="Genomic_DNA"/>
</dbReference>
<dbReference type="STRING" id="112498.A0A2D3V255"/>
<dbReference type="Pfam" id="PF25540">
    <property type="entry name" value="DUF7923"/>
    <property type="match status" value="1"/>
</dbReference>
<keyword evidence="1" id="KW-0479">Metal-binding</keyword>
<keyword evidence="4" id="KW-1185">Reference proteome</keyword>
<feature type="domain" description="C3H1-type" evidence="2">
    <location>
        <begin position="311"/>
        <end position="339"/>
    </location>
</feature>
<dbReference type="PROSITE" id="PS50103">
    <property type="entry name" value="ZF_C3H1"/>
    <property type="match status" value="1"/>
</dbReference>
<sequence length="418" mass="45847">MWQSKAQASEQALVASKQASGSHNFILVLIDGDGAIFQDYLYAMGKDGGAEAAHQLHSTVQQEVKATYPDAISDWSIVVQVVLNLQGLATKLQSLGIISNANELAAFGRALGLAQPLFNIIDVGNGKERADHKLREMLRLYLPISQASMCSSRIAMTMDILPYSNNTAVASRLTLIETRPAEPGFRQLGFKMCSMSQVFRSSDLPMSRQTLQPPAATTMRTPMSTHTNAMPFIPKPGSPAPSTESVTSAGGSTWGTVAKGSGLNANKFISIASKKTPARRFILLNVDDERLDEELPRTDPGAEGRYAKRMEGQGKCCNSYHLTGKCSAGDYCDYVHGEKLTKGEVLVLKHKARSRSCPQRLWCRDIDCAYGHSCKFGDNCYSDACYFADSHGMNKEPAKRYFEDGTEEWMPSFLNKTR</sequence>
<dbReference type="GO" id="GO:0008270">
    <property type="term" value="F:zinc ion binding"/>
    <property type="evidence" value="ECO:0007669"/>
    <property type="project" value="UniProtKB-KW"/>
</dbReference>
<keyword evidence="1" id="KW-0862">Zinc</keyword>
<name>A0A2D3V255_9PEZI</name>
<dbReference type="PANTHER" id="PTHR37543:SF1">
    <property type="entry name" value="CCCH ZINC FINGER DNA BINDING PROTEIN (AFU_ORTHOLOGUE AFUA_5G12760)"/>
    <property type="match status" value="1"/>
</dbReference>
<gene>
    <name evidence="3" type="ORF">RCC_02398</name>
</gene>
<dbReference type="Proteomes" id="UP000225277">
    <property type="component" value="Unassembled WGS sequence"/>
</dbReference>
<evidence type="ECO:0000313" key="3">
    <source>
        <dbReference type="EMBL" id="CZT16564.1"/>
    </source>
</evidence>
<proteinExistence type="predicted"/>
<evidence type="ECO:0000256" key="1">
    <source>
        <dbReference type="PROSITE-ProRule" id="PRU00723"/>
    </source>
</evidence>
<organism evidence="3 4">
    <name type="scientific">Ramularia collo-cygni</name>
    <dbReference type="NCBI Taxonomy" id="112498"/>
    <lineage>
        <taxon>Eukaryota</taxon>
        <taxon>Fungi</taxon>
        <taxon>Dikarya</taxon>
        <taxon>Ascomycota</taxon>
        <taxon>Pezizomycotina</taxon>
        <taxon>Dothideomycetes</taxon>
        <taxon>Dothideomycetidae</taxon>
        <taxon>Mycosphaerellales</taxon>
        <taxon>Mycosphaerellaceae</taxon>
        <taxon>Ramularia</taxon>
    </lineage>
</organism>
<accession>A0A2D3V255</accession>
<feature type="zinc finger region" description="C3H1-type" evidence="1">
    <location>
        <begin position="311"/>
        <end position="339"/>
    </location>
</feature>
<dbReference type="InterPro" id="IPR057683">
    <property type="entry name" value="DUF7923"/>
</dbReference>
<dbReference type="GeneID" id="35597615"/>